<dbReference type="EMBL" id="JAYMYS010000006">
    <property type="protein sequence ID" value="KAK7388001.1"/>
    <property type="molecule type" value="Genomic_DNA"/>
</dbReference>
<proteinExistence type="predicted"/>
<evidence type="ECO:0000313" key="2">
    <source>
        <dbReference type="Proteomes" id="UP001386955"/>
    </source>
</evidence>
<reference evidence="1 2" key="1">
    <citation type="submission" date="2024-01" db="EMBL/GenBank/DDBJ databases">
        <title>The genomes of 5 underutilized Papilionoideae crops provide insights into root nodulation and disease resistanc.</title>
        <authorList>
            <person name="Jiang F."/>
        </authorList>
    </citation>
    <scope>NUCLEOTIDE SEQUENCE [LARGE SCALE GENOMIC DNA]</scope>
    <source>
        <strain evidence="1">DUOXIRENSHENG_FW03</strain>
        <tissue evidence="1">Leaves</tissue>
    </source>
</reference>
<dbReference type="Proteomes" id="UP001386955">
    <property type="component" value="Unassembled WGS sequence"/>
</dbReference>
<keyword evidence="2" id="KW-1185">Reference proteome</keyword>
<dbReference type="AlphaFoldDB" id="A0AAN9S3S3"/>
<protein>
    <recommendedName>
        <fullName evidence="3">RNase H type-1 domain-containing protein</fullName>
    </recommendedName>
</protein>
<organism evidence="1 2">
    <name type="scientific">Psophocarpus tetragonolobus</name>
    <name type="common">Winged bean</name>
    <name type="synonym">Dolichos tetragonolobus</name>
    <dbReference type="NCBI Taxonomy" id="3891"/>
    <lineage>
        <taxon>Eukaryota</taxon>
        <taxon>Viridiplantae</taxon>
        <taxon>Streptophyta</taxon>
        <taxon>Embryophyta</taxon>
        <taxon>Tracheophyta</taxon>
        <taxon>Spermatophyta</taxon>
        <taxon>Magnoliopsida</taxon>
        <taxon>eudicotyledons</taxon>
        <taxon>Gunneridae</taxon>
        <taxon>Pentapetalae</taxon>
        <taxon>rosids</taxon>
        <taxon>fabids</taxon>
        <taxon>Fabales</taxon>
        <taxon>Fabaceae</taxon>
        <taxon>Papilionoideae</taxon>
        <taxon>50 kb inversion clade</taxon>
        <taxon>NPAAA clade</taxon>
        <taxon>indigoferoid/millettioid clade</taxon>
        <taxon>Phaseoleae</taxon>
        <taxon>Psophocarpus</taxon>
    </lineage>
</organism>
<accession>A0AAN9S3S3</accession>
<comment type="caution">
    <text evidence="1">The sequence shown here is derived from an EMBL/GenBank/DDBJ whole genome shotgun (WGS) entry which is preliminary data.</text>
</comment>
<evidence type="ECO:0008006" key="3">
    <source>
        <dbReference type="Google" id="ProtNLM"/>
    </source>
</evidence>
<name>A0AAN9S3S3_PSOTE</name>
<evidence type="ECO:0000313" key="1">
    <source>
        <dbReference type="EMBL" id="KAK7388001.1"/>
    </source>
</evidence>
<sequence length="121" mass="14039">MSSLRLTLFRGFNTTSHNSLFLASLWWIWCWRNNLVLNSEKWDATYVLDATYHYGSFSGLLHKVKVMFDNCYDIRLAHVHRKSNLVADSLANSTFQMDTAFTIWNSSLLDIQTLLAEDILS</sequence>
<gene>
    <name evidence="1" type="ORF">VNO78_22800</name>
</gene>